<keyword evidence="13" id="KW-1185">Reference proteome</keyword>
<evidence type="ECO:0000313" key="12">
    <source>
        <dbReference type="EMBL" id="KAK2983896.1"/>
    </source>
</evidence>
<dbReference type="PANTHER" id="PTHR24282:SF20">
    <property type="entry name" value="CYTOCHROME P450 CYP749A22-LIKE"/>
    <property type="match status" value="1"/>
</dbReference>
<keyword evidence="7" id="KW-0560">Oxidoreductase</keyword>
<dbReference type="GO" id="GO:0005506">
    <property type="term" value="F:iron ion binding"/>
    <property type="evidence" value="ECO:0007669"/>
    <property type="project" value="InterPro"/>
</dbReference>
<proteinExistence type="inferred from homology"/>
<evidence type="ECO:0000256" key="1">
    <source>
        <dbReference type="ARBA" id="ARBA00004370"/>
    </source>
</evidence>
<accession>A0AA88UJ10</accession>
<evidence type="ECO:0000256" key="10">
    <source>
        <dbReference type="ARBA" id="ARBA00023136"/>
    </source>
</evidence>
<comment type="subcellular location">
    <subcellularLocation>
        <location evidence="1">Membrane</location>
    </subcellularLocation>
</comment>
<dbReference type="GO" id="GO:0020037">
    <property type="term" value="F:heme binding"/>
    <property type="evidence" value="ECO:0007669"/>
    <property type="project" value="InterPro"/>
</dbReference>
<dbReference type="Gene3D" id="1.20.120.990">
    <property type="entry name" value="Glycosyltransferase family 88, C-terminal domain"/>
    <property type="match status" value="1"/>
</dbReference>
<keyword evidence="6 11" id="KW-1133">Transmembrane helix</keyword>
<dbReference type="InterPro" id="IPR001128">
    <property type="entry name" value="Cyt_P450"/>
</dbReference>
<evidence type="ECO:0008006" key="14">
    <source>
        <dbReference type="Google" id="ProtNLM"/>
    </source>
</evidence>
<gene>
    <name evidence="12" type="ORF">RJ640_008055</name>
</gene>
<keyword evidence="5" id="KW-0479">Metal-binding</keyword>
<name>A0AA88UJ10_9ASTE</name>
<dbReference type="InterPro" id="IPR050665">
    <property type="entry name" value="Cytochrome_P450_Monooxygen"/>
</dbReference>
<evidence type="ECO:0000256" key="11">
    <source>
        <dbReference type="SAM" id="Phobius"/>
    </source>
</evidence>
<reference evidence="12" key="1">
    <citation type="submission" date="2022-12" db="EMBL/GenBank/DDBJ databases">
        <title>Draft genome assemblies for two species of Escallonia (Escalloniales).</title>
        <authorList>
            <person name="Chanderbali A."/>
            <person name="Dervinis C."/>
            <person name="Anghel I."/>
            <person name="Soltis D."/>
            <person name="Soltis P."/>
            <person name="Zapata F."/>
        </authorList>
    </citation>
    <scope>NUCLEOTIDE SEQUENCE</scope>
    <source>
        <strain evidence="12">UCBG92.1500</strain>
        <tissue evidence="12">Leaf</tissue>
    </source>
</reference>
<dbReference type="Proteomes" id="UP001187471">
    <property type="component" value="Unassembled WGS sequence"/>
</dbReference>
<dbReference type="Pfam" id="PF00067">
    <property type="entry name" value="p450"/>
    <property type="match status" value="1"/>
</dbReference>
<dbReference type="GO" id="GO:0016020">
    <property type="term" value="C:membrane"/>
    <property type="evidence" value="ECO:0007669"/>
    <property type="project" value="UniProtKB-SubCell"/>
</dbReference>
<keyword evidence="4 11" id="KW-0812">Transmembrane</keyword>
<comment type="similarity">
    <text evidence="2">Belongs to the cytochrome P450 family.</text>
</comment>
<organism evidence="12 13">
    <name type="scientific">Escallonia rubra</name>
    <dbReference type="NCBI Taxonomy" id="112253"/>
    <lineage>
        <taxon>Eukaryota</taxon>
        <taxon>Viridiplantae</taxon>
        <taxon>Streptophyta</taxon>
        <taxon>Embryophyta</taxon>
        <taxon>Tracheophyta</taxon>
        <taxon>Spermatophyta</taxon>
        <taxon>Magnoliopsida</taxon>
        <taxon>eudicotyledons</taxon>
        <taxon>Gunneridae</taxon>
        <taxon>Pentapetalae</taxon>
        <taxon>asterids</taxon>
        <taxon>campanulids</taxon>
        <taxon>Escalloniales</taxon>
        <taxon>Escalloniaceae</taxon>
        <taxon>Escallonia</taxon>
    </lineage>
</organism>
<dbReference type="GO" id="GO:0004497">
    <property type="term" value="F:monooxygenase activity"/>
    <property type="evidence" value="ECO:0007669"/>
    <property type="project" value="UniProtKB-KW"/>
</dbReference>
<sequence length="341" mass="39332">MGTMQTSIVFLCGTLFMYLLFIFIKFLHKVWWTPIQIQQEMSTKEILNKRKESNGKPMELSHNIFPKIQPHLHSWINIYGNNLLFWYGPRAHLLVSEADWLLRSFDDIESEKLEQGIRKSIIRIINKRETTMNGKVDSFGNDFLGLLVKANHDADEGNRITVDDVVDECKTFYTAGHENHHKLAYLDCPFLLLGIRTDWQEKASQEMYTRMARTLLLISGMSFLQWHDATAELVVTDPDQPYSLTFCSRIFKSSDDKESDKLEKHIRDSFLEIIRKIEKSMNKEGSNGMDFLGLLLKARVDTQEISVEGIIDECKTFYAAGHGTTTLLLSWAILLLAINTD</sequence>
<feature type="transmembrane region" description="Helical" evidence="11">
    <location>
        <begin position="6"/>
        <end position="27"/>
    </location>
</feature>
<dbReference type="Gene3D" id="1.10.630.10">
    <property type="entry name" value="Cytochrome P450"/>
    <property type="match status" value="1"/>
</dbReference>
<evidence type="ECO:0000256" key="2">
    <source>
        <dbReference type="ARBA" id="ARBA00010617"/>
    </source>
</evidence>
<dbReference type="GO" id="GO:0016705">
    <property type="term" value="F:oxidoreductase activity, acting on paired donors, with incorporation or reduction of molecular oxygen"/>
    <property type="evidence" value="ECO:0007669"/>
    <property type="project" value="InterPro"/>
</dbReference>
<evidence type="ECO:0000256" key="4">
    <source>
        <dbReference type="ARBA" id="ARBA00022692"/>
    </source>
</evidence>
<dbReference type="SUPFAM" id="SSF48264">
    <property type="entry name" value="Cytochrome P450"/>
    <property type="match status" value="2"/>
</dbReference>
<evidence type="ECO:0000256" key="9">
    <source>
        <dbReference type="ARBA" id="ARBA00023033"/>
    </source>
</evidence>
<evidence type="ECO:0000256" key="5">
    <source>
        <dbReference type="ARBA" id="ARBA00022723"/>
    </source>
</evidence>
<dbReference type="AlphaFoldDB" id="A0AA88UJ10"/>
<keyword evidence="10 11" id="KW-0472">Membrane</keyword>
<dbReference type="PANTHER" id="PTHR24282">
    <property type="entry name" value="CYTOCHROME P450 FAMILY MEMBER"/>
    <property type="match status" value="1"/>
</dbReference>
<comment type="caution">
    <text evidence="12">The sequence shown here is derived from an EMBL/GenBank/DDBJ whole genome shotgun (WGS) entry which is preliminary data.</text>
</comment>
<keyword evidence="3" id="KW-0349">Heme</keyword>
<evidence type="ECO:0000256" key="7">
    <source>
        <dbReference type="ARBA" id="ARBA00023002"/>
    </source>
</evidence>
<keyword evidence="8" id="KW-0408">Iron</keyword>
<dbReference type="InterPro" id="IPR036396">
    <property type="entry name" value="Cyt_P450_sf"/>
</dbReference>
<dbReference type="EMBL" id="JAVXUO010001293">
    <property type="protein sequence ID" value="KAK2983896.1"/>
    <property type="molecule type" value="Genomic_DNA"/>
</dbReference>
<evidence type="ECO:0000256" key="6">
    <source>
        <dbReference type="ARBA" id="ARBA00022989"/>
    </source>
</evidence>
<protein>
    <recommendedName>
        <fullName evidence="14">Cytochrome P450</fullName>
    </recommendedName>
</protein>
<evidence type="ECO:0000256" key="8">
    <source>
        <dbReference type="ARBA" id="ARBA00023004"/>
    </source>
</evidence>
<evidence type="ECO:0000313" key="13">
    <source>
        <dbReference type="Proteomes" id="UP001187471"/>
    </source>
</evidence>
<evidence type="ECO:0000256" key="3">
    <source>
        <dbReference type="ARBA" id="ARBA00022617"/>
    </source>
</evidence>
<keyword evidence="9" id="KW-0503">Monooxygenase</keyword>